<protein>
    <submittedName>
        <fullName evidence="3">Uncharacterized protein</fullName>
    </submittedName>
</protein>
<feature type="non-terminal residue" evidence="3">
    <location>
        <position position="231"/>
    </location>
</feature>
<dbReference type="PANTHER" id="PTHR47447">
    <property type="entry name" value="OS03G0856100 PROTEIN"/>
    <property type="match status" value="1"/>
</dbReference>
<evidence type="ECO:0000313" key="3">
    <source>
        <dbReference type="EMBL" id="CAE8651181.1"/>
    </source>
</evidence>
<proteinExistence type="predicted"/>
<name>A0A813IEA3_POLGL</name>
<dbReference type="Gene3D" id="1.25.40.10">
    <property type="entry name" value="Tetratricopeptide repeat domain"/>
    <property type="match status" value="2"/>
</dbReference>
<sequence>MAALTRRDLWQEALHLFQLGGTSLRSDLKACQAALEAAVRGQQWLPALILLEEMRASGLRVSLGTYSVLGSSIRTWQSAMWLLEVSREWHVVPPVELFSTALASVADRSGQGQPPWRSTLLLLRSMESQAVTPNAVSYTAASGALARASAWEAALELLGSCFQDPKLQFDAVMYCTAISACHHGRQPALALRLLREMPQNRVRPNVFTYNATISALSGRGGLWTEAVALFE</sequence>
<dbReference type="InterPro" id="IPR002885">
    <property type="entry name" value="PPR_rpt"/>
</dbReference>
<evidence type="ECO:0000256" key="2">
    <source>
        <dbReference type="PROSITE-ProRule" id="PRU00708"/>
    </source>
</evidence>
<dbReference type="EMBL" id="CAJNNW010009716">
    <property type="protein sequence ID" value="CAE8651181.1"/>
    <property type="molecule type" value="Genomic_DNA"/>
</dbReference>
<reference evidence="3" key="1">
    <citation type="submission" date="2021-02" db="EMBL/GenBank/DDBJ databases">
        <authorList>
            <person name="Dougan E. K."/>
            <person name="Rhodes N."/>
            <person name="Thang M."/>
            <person name="Chan C."/>
        </authorList>
    </citation>
    <scope>NUCLEOTIDE SEQUENCE</scope>
</reference>
<evidence type="ECO:0000313" key="4">
    <source>
        <dbReference type="Proteomes" id="UP000626109"/>
    </source>
</evidence>
<dbReference type="Proteomes" id="UP000626109">
    <property type="component" value="Unassembled WGS sequence"/>
</dbReference>
<dbReference type="InterPro" id="IPR011990">
    <property type="entry name" value="TPR-like_helical_dom_sf"/>
</dbReference>
<dbReference type="PANTHER" id="PTHR47447:SF17">
    <property type="entry name" value="OS12G0638900 PROTEIN"/>
    <property type="match status" value="1"/>
</dbReference>
<evidence type="ECO:0000256" key="1">
    <source>
        <dbReference type="ARBA" id="ARBA00022737"/>
    </source>
</evidence>
<accession>A0A813IEA3</accession>
<comment type="caution">
    <text evidence="3">The sequence shown here is derived from an EMBL/GenBank/DDBJ whole genome shotgun (WGS) entry which is preliminary data.</text>
</comment>
<feature type="repeat" description="PPR" evidence="2">
    <location>
        <begin position="205"/>
        <end position="231"/>
    </location>
</feature>
<dbReference type="Pfam" id="PF13812">
    <property type="entry name" value="PPR_3"/>
    <property type="match status" value="1"/>
</dbReference>
<dbReference type="AlphaFoldDB" id="A0A813IEA3"/>
<gene>
    <name evidence="3" type="ORF">PGLA2088_LOCUS8910</name>
</gene>
<keyword evidence="1" id="KW-0677">Repeat</keyword>
<feature type="repeat" description="PPR" evidence="2">
    <location>
        <begin position="170"/>
        <end position="204"/>
    </location>
</feature>
<organism evidence="3 4">
    <name type="scientific">Polarella glacialis</name>
    <name type="common">Dinoflagellate</name>
    <dbReference type="NCBI Taxonomy" id="89957"/>
    <lineage>
        <taxon>Eukaryota</taxon>
        <taxon>Sar</taxon>
        <taxon>Alveolata</taxon>
        <taxon>Dinophyceae</taxon>
        <taxon>Suessiales</taxon>
        <taxon>Suessiaceae</taxon>
        <taxon>Polarella</taxon>
    </lineage>
</organism>
<dbReference type="PROSITE" id="PS51375">
    <property type="entry name" value="PPR"/>
    <property type="match status" value="2"/>
</dbReference>